<dbReference type="EMBL" id="JACHDS010000001">
    <property type="protein sequence ID" value="MBB6171940.1"/>
    <property type="molecule type" value="Genomic_DNA"/>
</dbReference>
<dbReference type="AlphaFoldDB" id="A0A7W9YGX5"/>
<keyword evidence="3" id="KW-0808">Transferase</keyword>
<dbReference type="InterPro" id="IPR013216">
    <property type="entry name" value="Methyltransf_11"/>
</dbReference>
<dbReference type="GO" id="GO:0008757">
    <property type="term" value="F:S-adenosylmethionine-dependent methyltransferase activity"/>
    <property type="evidence" value="ECO:0007669"/>
    <property type="project" value="InterPro"/>
</dbReference>
<feature type="compositionally biased region" description="Basic and acidic residues" evidence="1">
    <location>
        <begin position="271"/>
        <end position="285"/>
    </location>
</feature>
<keyword evidence="4" id="KW-1185">Reference proteome</keyword>
<organism evidence="3 4">
    <name type="scientific">Nocardiopsis mwathae</name>
    <dbReference type="NCBI Taxonomy" id="1472723"/>
    <lineage>
        <taxon>Bacteria</taxon>
        <taxon>Bacillati</taxon>
        <taxon>Actinomycetota</taxon>
        <taxon>Actinomycetes</taxon>
        <taxon>Streptosporangiales</taxon>
        <taxon>Nocardiopsidaceae</taxon>
        <taxon>Nocardiopsis</taxon>
    </lineage>
</organism>
<reference evidence="3 4" key="1">
    <citation type="submission" date="2020-08" db="EMBL/GenBank/DDBJ databases">
        <title>Sequencing the genomes of 1000 actinobacteria strains.</title>
        <authorList>
            <person name="Klenk H.-P."/>
        </authorList>
    </citation>
    <scope>NUCLEOTIDE SEQUENCE [LARGE SCALE GENOMIC DNA]</scope>
    <source>
        <strain evidence="3 4">DSM 46659</strain>
    </source>
</reference>
<proteinExistence type="predicted"/>
<feature type="domain" description="Methyltransferase type 11" evidence="2">
    <location>
        <begin position="48"/>
        <end position="135"/>
    </location>
</feature>
<gene>
    <name evidence="3" type="ORF">HNR23_002000</name>
</gene>
<protein>
    <submittedName>
        <fullName evidence="3">SAM-dependent methyltransferase</fullName>
    </submittedName>
</protein>
<feature type="region of interest" description="Disordered" evidence="1">
    <location>
        <begin position="253"/>
        <end position="285"/>
    </location>
</feature>
<dbReference type="RefSeq" id="WP_184075252.1">
    <property type="nucleotide sequence ID" value="NZ_JACHDS010000001.1"/>
</dbReference>
<evidence type="ECO:0000259" key="2">
    <source>
        <dbReference type="Pfam" id="PF08241"/>
    </source>
</evidence>
<comment type="caution">
    <text evidence="3">The sequence shown here is derived from an EMBL/GenBank/DDBJ whole genome shotgun (WGS) entry which is preliminary data.</text>
</comment>
<evidence type="ECO:0000256" key="1">
    <source>
        <dbReference type="SAM" id="MobiDB-lite"/>
    </source>
</evidence>
<evidence type="ECO:0000313" key="4">
    <source>
        <dbReference type="Proteomes" id="UP000546642"/>
    </source>
</evidence>
<dbReference type="InterPro" id="IPR029063">
    <property type="entry name" value="SAM-dependent_MTases_sf"/>
</dbReference>
<evidence type="ECO:0000313" key="3">
    <source>
        <dbReference type="EMBL" id="MBB6171940.1"/>
    </source>
</evidence>
<feature type="compositionally biased region" description="Acidic residues" evidence="1">
    <location>
        <begin position="257"/>
        <end position="270"/>
    </location>
</feature>
<sequence length="285" mass="30833">MDEREWRRFLAEFHHTRPAITERLLHHADSDPYAWVADPLRPVRGVVLDLACGSAPTRTHLPGARWVGLDASARELGFAASRGRGPLVRGEAAALPFARRSVAGVCAAMCLQVVTPLDAVLAEVRRVLRRGGLVATLTPARLGSSPVKLWGWLRVLRSVGVLRLPWPNPQACDRAADVLRAHGFAVVSDERRVFRLDLSTAAAASLLLDSLHLPGLGADRLAEAEAALSGWARPGRSLPLPLRRVVARLPERLDAAGSEDEEEAEADEDAADRAVRGAEEERPAA</sequence>
<dbReference type="SUPFAM" id="SSF53335">
    <property type="entry name" value="S-adenosyl-L-methionine-dependent methyltransferases"/>
    <property type="match status" value="1"/>
</dbReference>
<dbReference type="Pfam" id="PF08241">
    <property type="entry name" value="Methyltransf_11"/>
    <property type="match status" value="1"/>
</dbReference>
<dbReference type="Proteomes" id="UP000546642">
    <property type="component" value="Unassembled WGS sequence"/>
</dbReference>
<keyword evidence="3" id="KW-0489">Methyltransferase</keyword>
<accession>A0A7W9YGX5</accession>
<dbReference type="GO" id="GO:0032259">
    <property type="term" value="P:methylation"/>
    <property type="evidence" value="ECO:0007669"/>
    <property type="project" value="UniProtKB-KW"/>
</dbReference>
<dbReference type="Gene3D" id="3.40.50.150">
    <property type="entry name" value="Vaccinia Virus protein VP39"/>
    <property type="match status" value="1"/>
</dbReference>
<name>A0A7W9YGX5_9ACTN</name>